<gene>
    <name evidence="2" type="ORF">A0H81_01902</name>
</gene>
<protein>
    <submittedName>
        <fullName evidence="2">Uncharacterized protein</fullName>
    </submittedName>
</protein>
<accession>A0A1C7MMZ4</accession>
<dbReference type="OrthoDB" id="3218552at2759"/>
<dbReference type="EMBL" id="LUGG01000002">
    <property type="protein sequence ID" value="OBZ78223.1"/>
    <property type="molecule type" value="Genomic_DNA"/>
</dbReference>
<organism evidence="2 3">
    <name type="scientific">Grifola frondosa</name>
    <name type="common">Maitake</name>
    <name type="synonym">Polyporus frondosus</name>
    <dbReference type="NCBI Taxonomy" id="5627"/>
    <lineage>
        <taxon>Eukaryota</taxon>
        <taxon>Fungi</taxon>
        <taxon>Dikarya</taxon>
        <taxon>Basidiomycota</taxon>
        <taxon>Agaricomycotina</taxon>
        <taxon>Agaricomycetes</taxon>
        <taxon>Polyporales</taxon>
        <taxon>Grifolaceae</taxon>
        <taxon>Grifola</taxon>
    </lineage>
</organism>
<dbReference type="STRING" id="5627.A0A1C7MMZ4"/>
<evidence type="ECO:0000256" key="1">
    <source>
        <dbReference type="SAM" id="MobiDB-lite"/>
    </source>
</evidence>
<reference evidence="2 3" key="1">
    <citation type="submission" date="2016-03" db="EMBL/GenBank/DDBJ databases">
        <title>Whole genome sequencing of Grifola frondosa 9006-11.</title>
        <authorList>
            <person name="Min B."/>
            <person name="Park H."/>
            <person name="Kim J.-G."/>
            <person name="Cho H."/>
            <person name="Oh Y.-L."/>
            <person name="Kong W.-S."/>
            <person name="Choi I.-G."/>
        </authorList>
    </citation>
    <scope>NUCLEOTIDE SEQUENCE [LARGE SCALE GENOMIC DNA]</scope>
    <source>
        <strain evidence="2 3">9006-11</strain>
    </source>
</reference>
<comment type="caution">
    <text evidence="2">The sequence shown here is derived from an EMBL/GenBank/DDBJ whole genome shotgun (WGS) entry which is preliminary data.</text>
</comment>
<proteinExistence type="predicted"/>
<keyword evidence="3" id="KW-1185">Reference proteome</keyword>
<evidence type="ECO:0000313" key="2">
    <source>
        <dbReference type="EMBL" id="OBZ78223.1"/>
    </source>
</evidence>
<name>A0A1C7MMZ4_GRIFR</name>
<dbReference type="Proteomes" id="UP000092993">
    <property type="component" value="Unassembled WGS sequence"/>
</dbReference>
<feature type="compositionally biased region" description="Pro residues" evidence="1">
    <location>
        <begin position="75"/>
        <end position="86"/>
    </location>
</feature>
<feature type="region of interest" description="Disordered" evidence="1">
    <location>
        <begin position="74"/>
        <end position="103"/>
    </location>
</feature>
<sequence length="181" mass="20238">MMMRLSMLQQPPVQQQILRTPGAFPPPAQMTLWPVPIMRRFRLVPASPQGKDFSVPYMKLLYTLFPAAGEFTIIPQPPRGHGPSRPPRISRNVEPGPTREEADNQIRKRIHDLSSHCPLPVFHAVSAFGTRLCFYRGQAISPLRMQPPPHPESAMLDVMDEQGASVLKTIITEIKAACLGL</sequence>
<evidence type="ECO:0000313" key="3">
    <source>
        <dbReference type="Proteomes" id="UP000092993"/>
    </source>
</evidence>
<dbReference type="AlphaFoldDB" id="A0A1C7MMZ4"/>